<proteinExistence type="predicted"/>
<comment type="subcellular location">
    <subcellularLocation>
        <location evidence="1">Endomembrane system</location>
        <topology evidence="1">Multi-pass membrane protein</topology>
    </subcellularLocation>
</comment>
<evidence type="ECO:0000259" key="6">
    <source>
        <dbReference type="SMART" id="SM00752"/>
    </source>
</evidence>
<name>A0ABT5E4W6_9BACT</name>
<keyword evidence="3 5" id="KW-1133">Transmembrane helix</keyword>
<evidence type="ECO:0000256" key="2">
    <source>
        <dbReference type="ARBA" id="ARBA00022692"/>
    </source>
</evidence>
<dbReference type="InterPro" id="IPR011020">
    <property type="entry name" value="HTTM-like"/>
</dbReference>
<evidence type="ECO:0000313" key="7">
    <source>
        <dbReference type="EMBL" id="MDC0720911.1"/>
    </source>
</evidence>
<dbReference type="RefSeq" id="WP_272089420.1">
    <property type="nucleotide sequence ID" value="NZ_JAQNDL010000003.1"/>
</dbReference>
<feature type="domain" description="HTTM-like" evidence="6">
    <location>
        <begin position="12"/>
        <end position="266"/>
    </location>
</feature>
<sequence length="279" mass="31451">MRITDGWNRYWYGPVPAVRLAAFRQAILFMLAIYMLARWMYAAEWLTEAGFHPSRVADRVNTPKLPLLPPALLQVFGLGLLASIVFALVGWLRRPATIVALLLVVYVTFVDPVSAFTLNHLFILSLLVLALAPAPSSDGTMPAWLVRVLQLTLLVHYASSGICKSLRGDWLISHDVLWAQLQNVYMTDAAALFVRLTPTWAMTLLQHAALGFELLAPLLIGVRRLRPFGLAIGVAMHVMIAVTMHLLFYFSAQMLCFYLLFLDAESLRRWHVRLGLRHM</sequence>
<dbReference type="Proteomes" id="UP001221686">
    <property type="component" value="Unassembled WGS sequence"/>
</dbReference>
<evidence type="ECO:0000256" key="4">
    <source>
        <dbReference type="ARBA" id="ARBA00023136"/>
    </source>
</evidence>
<comment type="caution">
    <text evidence="7">The sequence shown here is derived from an EMBL/GenBank/DDBJ whole genome shotgun (WGS) entry which is preliminary data.</text>
</comment>
<protein>
    <submittedName>
        <fullName evidence="7">HTTM domain-containing protein</fullName>
    </submittedName>
</protein>
<evidence type="ECO:0000256" key="1">
    <source>
        <dbReference type="ARBA" id="ARBA00004127"/>
    </source>
</evidence>
<dbReference type="SMART" id="SM00752">
    <property type="entry name" value="HTTM"/>
    <property type="match status" value="1"/>
</dbReference>
<dbReference type="EMBL" id="JAQNDL010000003">
    <property type="protein sequence ID" value="MDC0720911.1"/>
    <property type="molecule type" value="Genomic_DNA"/>
</dbReference>
<keyword evidence="4 5" id="KW-0472">Membrane</keyword>
<reference evidence="7 8" key="1">
    <citation type="submission" date="2022-11" db="EMBL/GenBank/DDBJ databases">
        <title>Minimal conservation of predation-associated metabolite biosynthetic gene clusters underscores biosynthetic potential of Myxococcota including descriptions for ten novel species: Archangium lansinium sp. nov., Myxococcus landrumus sp. nov., Nannocystis bai.</title>
        <authorList>
            <person name="Ahearne A."/>
            <person name="Stevens C."/>
            <person name="Dowd S."/>
        </authorList>
    </citation>
    <scope>NUCLEOTIDE SEQUENCE [LARGE SCALE GENOMIC DNA]</scope>
    <source>
        <strain evidence="7 8">BB15-2</strain>
    </source>
</reference>
<keyword evidence="8" id="KW-1185">Reference proteome</keyword>
<evidence type="ECO:0000256" key="5">
    <source>
        <dbReference type="SAM" id="Phobius"/>
    </source>
</evidence>
<feature type="transmembrane region" description="Helical" evidence="5">
    <location>
        <begin position="200"/>
        <end position="222"/>
    </location>
</feature>
<feature type="transmembrane region" description="Helical" evidence="5">
    <location>
        <begin position="234"/>
        <end position="261"/>
    </location>
</feature>
<accession>A0ABT5E4W6</accession>
<evidence type="ECO:0000313" key="8">
    <source>
        <dbReference type="Proteomes" id="UP001221686"/>
    </source>
</evidence>
<keyword evidence="2 5" id="KW-0812">Transmembrane</keyword>
<feature type="transmembrane region" description="Helical" evidence="5">
    <location>
        <begin position="21"/>
        <end position="41"/>
    </location>
</feature>
<organism evidence="7 8">
    <name type="scientific">Nannocystis bainbridge</name>
    <dbReference type="NCBI Taxonomy" id="2995303"/>
    <lineage>
        <taxon>Bacteria</taxon>
        <taxon>Pseudomonadati</taxon>
        <taxon>Myxococcota</taxon>
        <taxon>Polyangia</taxon>
        <taxon>Nannocystales</taxon>
        <taxon>Nannocystaceae</taxon>
        <taxon>Nannocystis</taxon>
    </lineage>
</organism>
<gene>
    <name evidence="7" type="ORF">POL25_28660</name>
</gene>
<feature type="transmembrane region" description="Helical" evidence="5">
    <location>
        <begin position="71"/>
        <end position="92"/>
    </location>
</feature>
<evidence type="ECO:0000256" key="3">
    <source>
        <dbReference type="ARBA" id="ARBA00022989"/>
    </source>
</evidence>
<feature type="transmembrane region" description="Helical" evidence="5">
    <location>
        <begin position="99"/>
        <end position="132"/>
    </location>
</feature>